<reference evidence="2" key="1">
    <citation type="submission" date="2018-05" db="EMBL/GenBank/DDBJ databases">
        <authorList>
            <person name="Lanie J.A."/>
            <person name="Ng W.-L."/>
            <person name="Kazmierczak K.M."/>
            <person name="Andrzejewski T.M."/>
            <person name="Davidsen T.M."/>
            <person name="Wayne K.J."/>
            <person name="Tettelin H."/>
            <person name="Glass J.I."/>
            <person name="Rusch D."/>
            <person name="Podicherti R."/>
            <person name="Tsui H.-C.T."/>
            <person name="Winkler M.E."/>
        </authorList>
    </citation>
    <scope>NUCLEOTIDE SEQUENCE</scope>
</reference>
<evidence type="ECO:0000313" key="2">
    <source>
        <dbReference type="EMBL" id="SVA41118.1"/>
    </source>
</evidence>
<dbReference type="EMBL" id="UINC01009165">
    <property type="protein sequence ID" value="SVA41118.1"/>
    <property type="molecule type" value="Genomic_DNA"/>
</dbReference>
<dbReference type="GO" id="GO:0004767">
    <property type="term" value="F:sphingomyelin phosphodiesterase activity"/>
    <property type="evidence" value="ECO:0007669"/>
    <property type="project" value="InterPro"/>
</dbReference>
<dbReference type="Gene3D" id="3.60.10.10">
    <property type="entry name" value="Endonuclease/exonuclease/phosphatase"/>
    <property type="match status" value="1"/>
</dbReference>
<name>A0A381VMX6_9ZZZZ</name>
<organism evidence="2">
    <name type="scientific">marine metagenome</name>
    <dbReference type="NCBI Taxonomy" id="408172"/>
    <lineage>
        <taxon>unclassified sequences</taxon>
        <taxon>metagenomes</taxon>
        <taxon>ecological metagenomes</taxon>
    </lineage>
</organism>
<dbReference type="InterPro" id="IPR036691">
    <property type="entry name" value="Endo/exonu/phosph_ase_sf"/>
</dbReference>
<dbReference type="PANTHER" id="PTHR16320:SF1">
    <property type="entry name" value="SPHINGOMYELINASE DDB_G0288017"/>
    <property type="match status" value="1"/>
</dbReference>
<gene>
    <name evidence="2" type="ORF">METZ01_LOCUS93972</name>
</gene>
<dbReference type="InterPro" id="IPR038772">
    <property type="entry name" value="Sph/SMPD2-like"/>
</dbReference>
<dbReference type="AlphaFoldDB" id="A0A381VMX6"/>
<dbReference type="InterPro" id="IPR005135">
    <property type="entry name" value="Endo/exonuclease/phosphatase"/>
</dbReference>
<dbReference type="PANTHER" id="PTHR16320">
    <property type="entry name" value="SPHINGOMYELINASE FAMILY MEMBER"/>
    <property type="match status" value="1"/>
</dbReference>
<dbReference type="SUPFAM" id="SSF56219">
    <property type="entry name" value="DNase I-like"/>
    <property type="match status" value="1"/>
</dbReference>
<feature type="domain" description="Endonuclease/exonuclease/phosphatase" evidence="1">
    <location>
        <begin position="44"/>
        <end position="285"/>
    </location>
</feature>
<sequence>MYIIQYLFILILFSDLVSNEIFGGQHIKYQELQTDKEENSLSILSWNIKMHPPPYGWFYNSIDKAENIIKTLKESSKYDVILFQEAFSYKIRNKIYNSLKDIYPHQIDIKDETNFYKMNSGLWVISSIPITLIDNINFTELRHNDWLSSKGAYLYSVIKSQQEFYIINTHMQADYRTKYSDIRTSQYTEIQQKLILPNENSEIPLILCGDLNISKPSKLNQMLEKLNFMNGPLSGKLKHTSLGNNHELLDYILVKSKKIKFQSIERRILNMSVYLNIDSIQLSDHYPIEGIFKW</sequence>
<proteinExistence type="predicted"/>
<protein>
    <recommendedName>
        <fullName evidence="1">Endonuclease/exonuclease/phosphatase domain-containing protein</fullName>
    </recommendedName>
</protein>
<accession>A0A381VMX6</accession>
<evidence type="ECO:0000259" key="1">
    <source>
        <dbReference type="Pfam" id="PF03372"/>
    </source>
</evidence>
<dbReference type="Pfam" id="PF03372">
    <property type="entry name" value="Exo_endo_phos"/>
    <property type="match status" value="1"/>
</dbReference>
<dbReference type="GO" id="GO:0005737">
    <property type="term" value="C:cytoplasm"/>
    <property type="evidence" value="ECO:0007669"/>
    <property type="project" value="TreeGrafter"/>
</dbReference>